<evidence type="ECO:0000313" key="16">
    <source>
        <dbReference type="Proteomes" id="UP000799770"/>
    </source>
</evidence>
<dbReference type="GO" id="GO:0016705">
    <property type="term" value="F:oxidoreductase activity, acting on paired donors, with incorporation or reduction of molecular oxygen"/>
    <property type="evidence" value="ECO:0007669"/>
    <property type="project" value="InterPro"/>
</dbReference>
<feature type="binding site" description="axial binding residue" evidence="13">
    <location>
        <position position="449"/>
    </location>
    <ligand>
        <name>heme</name>
        <dbReference type="ChEBI" id="CHEBI:30413"/>
    </ligand>
    <ligandPart>
        <name>Fe</name>
        <dbReference type="ChEBI" id="CHEBI:18248"/>
    </ligandPart>
</feature>
<dbReference type="InterPro" id="IPR050121">
    <property type="entry name" value="Cytochrome_P450_monoxygenase"/>
</dbReference>
<gene>
    <name evidence="15" type="ORF">BDV96DRAFT_499083</name>
</gene>
<dbReference type="AlphaFoldDB" id="A0A6A5YY85"/>
<evidence type="ECO:0000256" key="12">
    <source>
        <dbReference type="ARBA" id="ARBA00079990"/>
    </source>
</evidence>
<dbReference type="FunFam" id="1.10.630.10:FF:000076">
    <property type="entry name" value="Cytochrome P450 monooxygenase"/>
    <property type="match status" value="1"/>
</dbReference>
<reference evidence="15" key="1">
    <citation type="journal article" date="2020" name="Stud. Mycol.">
        <title>101 Dothideomycetes genomes: a test case for predicting lifestyles and emergence of pathogens.</title>
        <authorList>
            <person name="Haridas S."/>
            <person name="Albert R."/>
            <person name="Binder M."/>
            <person name="Bloem J."/>
            <person name="Labutti K."/>
            <person name="Salamov A."/>
            <person name="Andreopoulos B."/>
            <person name="Baker S."/>
            <person name="Barry K."/>
            <person name="Bills G."/>
            <person name="Bluhm B."/>
            <person name="Cannon C."/>
            <person name="Castanera R."/>
            <person name="Culley D."/>
            <person name="Daum C."/>
            <person name="Ezra D."/>
            <person name="Gonzalez J."/>
            <person name="Henrissat B."/>
            <person name="Kuo A."/>
            <person name="Liang C."/>
            <person name="Lipzen A."/>
            <person name="Lutzoni F."/>
            <person name="Magnuson J."/>
            <person name="Mondo S."/>
            <person name="Nolan M."/>
            <person name="Ohm R."/>
            <person name="Pangilinan J."/>
            <person name="Park H.-J."/>
            <person name="Ramirez L."/>
            <person name="Alfaro M."/>
            <person name="Sun H."/>
            <person name="Tritt A."/>
            <person name="Yoshinaga Y."/>
            <person name="Zwiers L.-H."/>
            <person name="Turgeon B."/>
            <person name="Goodwin S."/>
            <person name="Spatafora J."/>
            <person name="Crous P."/>
            <person name="Grigoriev I."/>
        </authorList>
    </citation>
    <scope>NUCLEOTIDE SEQUENCE</scope>
    <source>
        <strain evidence="15">CBS 627.86</strain>
    </source>
</reference>
<keyword evidence="14" id="KW-1133">Transmembrane helix</keyword>
<comment type="cofactor">
    <cofactor evidence="1 13">
        <name>heme</name>
        <dbReference type="ChEBI" id="CHEBI:30413"/>
    </cofactor>
</comment>
<sequence>MSSTSVRSIVTLFAPFLPFLVVIYLLQSYARAWNRLRNFKGPWSAAFSYFFMARTAASGKMNLIYTEVNRRYGSLARVGPNDLMTDDPDIIRRMGAARSTYKRSEWYEAMRVDPYVDSILSEMNVGIHDARRTKMAAAYQGKENPTLEPDIDVQIAAFIDLIKKSYLSRGEIVKPMDFGKKAQFFTLDVITKVAYGEAFGYLEKDQDLHEYLETTEALLPFITFFAVVPLANAILNRSWVKQKVGPGPDDKTGLGKLMGVARQVASERFGEGKKERQDMLGAFVRNGISQRQIESEILLQIIAGSDTTATSIRSTFLNLLTHPRVLIKLRRELDDAERDGKISNPITNAEAKTLPYLQAVVHEGLRIYPPFTGLIMKQVPPEGDTIKGQYIPGGTKIGHSTWAIQRRTDIYGEDVEVFRPERWIEADEERTMRMEQCLDLIFGYGRWGCLGKTVAWIELNKVFVELLRHFDFEILNPEKPWRSVNYNLFMQDEMWLRVSERERV</sequence>
<evidence type="ECO:0000256" key="13">
    <source>
        <dbReference type="PIRSR" id="PIRSR602401-1"/>
    </source>
</evidence>
<evidence type="ECO:0000256" key="14">
    <source>
        <dbReference type="SAM" id="Phobius"/>
    </source>
</evidence>
<comment type="pathway">
    <text evidence="2">Hormone biosynthesis.</text>
</comment>
<evidence type="ECO:0000256" key="5">
    <source>
        <dbReference type="ARBA" id="ARBA00022723"/>
    </source>
</evidence>
<dbReference type="PANTHER" id="PTHR24305:SF77">
    <property type="entry name" value="CYTOCHROME P450 MONOOXYGENASE"/>
    <property type="match status" value="1"/>
</dbReference>
<dbReference type="PRINTS" id="PR00385">
    <property type="entry name" value="P450"/>
</dbReference>
<evidence type="ECO:0000256" key="3">
    <source>
        <dbReference type="ARBA" id="ARBA00010617"/>
    </source>
</evidence>
<comment type="similarity">
    <text evidence="3">Belongs to the cytochrome P450 family.</text>
</comment>
<keyword evidence="14" id="KW-0472">Membrane</keyword>
<dbReference type="Proteomes" id="UP000799770">
    <property type="component" value="Unassembled WGS sequence"/>
</dbReference>
<dbReference type="OrthoDB" id="3934656at2759"/>
<name>A0A6A5YY85_9PLEO</name>
<evidence type="ECO:0000256" key="2">
    <source>
        <dbReference type="ARBA" id="ARBA00004972"/>
    </source>
</evidence>
<dbReference type="GO" id="GO:0005506">
    <property type="term" value="F:iron ion binding"/>
    <property type="evidence" value="ECO:0007669"/>
    <property type="project" value="InterPro"/>
</dbReference>
<dbReference type="Pfam" id="PF00067">
    <property type="entry name" value="p450"/>
    <property type="match status" value="1"/>
</dbReference>
<dbReference type="SUPFAM" id="SSF48264">
    <property type="entry name" value="Cytochrome P450"/>
    <property type="match status" value="1"/>
</dbReference>
<keyword evidence="5 13" id="KW-0479">Metal-binding</keyword>
<evidence type="ECO:0000256" key="7">
    <source>
        <dbReference type="ARBA" id="ARBA00023004"/>
    </source>
</evidence>
<keyword evidence="14" id="KW-0812">Transmembrane</keyword>
<organism evidence="15 16">
    <name type="scientific">Lophiotrema nucula</name>
    <dbReference type="NCBI Taxonomy" id="690887"/>
    <lineage>
        <taxon>Eukaryota</taxon>
        <taxon>Fungi</taxon>
        <taxon>Dikarya</taxon>
        <taxon>Ascomycota</taxon>
        <taxon>Pezizomycotina</taxon>
        <taxon>Dothideomycetes</taxon>
        <taxon>Pleosporomycetidae</taxon>
        <taxon>Pleosporales</taxon>
        <taxon>Lophiotremataceae</taxon>
        <taxon>Lophiotrema</taxon>
    </lineage>
</organism>
<evidence type="ECO:0000256" key="4">
    <source>
        <dbReference type="ARBA" id="ARBA00022617"/>
    </source>
</evidence>
<evidence type="ECO:0000256" key="11">
    <source>
        <dbReference type="ARBA" id="ARBA00068222"/>
    </source>
</evidence>
<evidence type="ECO:0000256" key="10">
    <source>
        <dbReference type="ARBA" id="ARBA00067672"/>
    </source>
</evidence>
<dbReference type="Gene3D" id="1.10.630.10">
    <property type="entry name" value="Cytochrome P450"/>
    <property type="match status" value="1"/>
</dbReference>
<dbReference type="PANTHER" id="PTHR24305">
    <property type="entry name" value="CYTOCHROME P450"/>
    <property type="match status" value="1"/>
</dbReference>
<feature type="transmembrane region" description="Helical" evidence="14">
    <location>
        <begin position="6"/>
        <end position="26"/>
    </location>
</feature>
<keyword evidence="6" id="KW-0560">Oxidoreductase</keyword>
<accession>A0A6A5YY85</accession>
<evidence type="ECO:0000256" key="8">
    <source>
        <dbReference type="ARBA" id="ARBA00023026"/>
    </source>
</evidence>
<dbReference type="GO" id="GO:0004497">
    <property type="term" value="F:monooxygenase activity"/>
    <property type="evidence" value="ECO:0007669"/>
    <property type="project" value="UniProtKB-KW"/>
</dbReference>
<dbReference type="GO" id="GO:0020037">
    <property type="term" value="F:heme binding"/>
    <property type="evidence" value="ECO:0007669"/>
    <property type="project" value="InterPro"/>
</dbReference>
<proteinExistence type="inferred from homology"/>
<dbReference type="InterPro" id="IPR036396">
    <property type="entry name" value="Cyt_P450_sf"/>
</dbReference>
<keyword evidence="8" id="KW-0843">Virulence</keyword>
<protein>
    <recommendedName>
        <fullName evidence="11">Cytochrome P450 monooxygenase ABA1</fullName>
    </recommendedName>
    <alternativeName>
        <fullName evidence="12">Abscisic acid biosynthesis protein 1</fullName>
    </alternativeName>
    <alternativeName>
        <fullName evidence="10">Cytochrome P450 monooxygenase aba1</fullName>
    </alternativeName>
</protein>
<evidence type="ECO:0000256" key="1">
    <source>
        <dbReference type="ARBA" id="ARBA00001971"/>
    </source>
</evidence>
<dbReference type="PRINTS" id="PR00463">
    <property type="entry name" value="EP450I"/>
</dbReference>
<dbReference type="InterPro" id="IPR001128">
    <property type="entry name" value="Cyt_P450"/>
</dbReference>
<evidence type="ECO:0000256" key="6">
    <source>
        <dbReference type="ARBA" id="ARBA00023002"/>
    </source>
</evidence>
<dbReference type="InterPro" id="IPR002401">
    <property type="entry name" value="Cyt_P450_E_grp-I"/>
</dbReference>
<keyword evidence="16" id="KW-1185">Reference proteome</keyword>
<dbReference type="CDD" id="cd11060">
    <property type="entry name" value="CYP57A1-like"/>
    <property type="match status" value="1"/>
</dbReference>
<evidence type="ECO:0000256" key="9">
    <source>
        <dbReference type="ARBA" id="ARBA00023033"/>
    </source>
</evidence>
<dbReference type="EMBL" id="ML977333">
    <property type="protein sequence ID" value="KAF2111803.1"/>
    <property type="molecule type" value="Genomic_DNA"/>
</dbReference>
<keyword evidence="7 13" id="KW-0408">Iron</keyword>
<keyword evidence="4 13" id="KW-0349">Heme</keyword>
<keyword evidence="9" id="KW-0503">Monooxygenase</keyword>
<evidence type="ECO:0000313" key="15">
    <source>
        <dbReference type="EMBL" id="KAF2111803.1"/>
    </source>
</evidence>